<name>A0A0M9X8W6_9ACTN</name>
<organism evidence="2 3">
    <name type="scientific">Streptomyces caelestis</name>
    <dbReference type="NCBI Taxonomy" id="36816"/>
    <lineage>
        <taxon>Bacteria</taxon>
        <taxon>Bacillati</taxon>
        <taxon>Actinomycetota</taxon>
        <taxon>Actinomycetes</taxon>
        <taxon>Kitasatosporales</taxon>
        <taxon>Streptomycetaceae</taxon>
        <taxon>Streptomyces</taxon>
    </lineage>
</organism>
<feature type="compositionally biased region" description="Low complexity" evidence="1">
    <location>
        <begin position="49"/>
        <end position="72"/>
    </location>
</feature>
<gene>
    <name evidence="2" type="ORF">ADK41_14345</name>
</gene>
<evidence type="ECO:0000313" key="2">
    <source>
        <dbReference type="EMBL" id="KOT39384.1"/>
    </source>
</evidence>
<feature type="compositionally biased region" description="Acidic residues" evidence="1">
    <location>
        <begin position="1"/>
        <end position="12"/>
    </location>
</feature>
<keyword evidence="3" id="KW-1185">Reference proteome</keyword>
<proteinExistence type="predicted"/>
<protein>
    <submittedName>
        <fullName evidence="2">Uncharacterized protein</fullName>
    </submittedName>
</protein>
<dbReference type="AlphaFoldDB" id="A0A0M9X8W6"/>
<sequence length="84" mass="8205">MRDEGADSDPEDLNTASVSLTELLPDFGSQSVWAGEPADVDMEGAEEFAGSAGSVGLSSAGGEDASGAVGASDPGGAGSDARRE</sequence>
<evidence type="ECO:0000313" key="3">
    <source>
        <dbReference type="Proteomes" id="UP000037773"/>
    </source>
</evidence>
<comment type="caution">
    <text evidence="2">The sequence shown here is derived from an EMBL/GenBank/DDBJ whole genome shotgun (WGS) entry which is preliminary data.</text>
</comment>
<dbReference type="PATRIC" id="fig|36816.3.peg.3099"/>
<reference evidence="2 3" key="1">
    <citation type="submission" date="2015-07" db="EMBL/GenBank/DDBJ databases">
        <authorList>
            <person name="Noorani M."/>
        </authorList>
    </citation>
    <scope>NUCLEOTIDE SEQUENCE [LARGE SCALE GENOMIC DNA]</scope>
    <source>
        <strain evidence="2 3">NRRL B-24567</strain>
    </source>
</reference>
<dbReference type="Proteomes" id="UP000037773">
    <property type="component" value="Unassembled WGS sequence"/>
</dbReference>
<evidence type="ECO:0000256" key="1">
    <source>
        <dbReference type="SAM" id="MobiDB-lite"/>
    </source>
</evidence>
<feature type="region of interest" description="Disordered" evidence="1">
    <location>
        <begin position="1"/>
        <end position="84"/>
    </location>
</feature>
<dbReference type="EMBL" id="LGCN01000144">
    <property type="protein sequence ID" value="KOT39384.1"/>
    <property type="molecule type" value="Genomic_DNA"/>
</dbReference>
<feature type="non-terminal residue" evidence="2">
    <location>
        <position position="84"/>
    </location>
</feature>
<accession>A0A0M9X8W6</accession>